<comment type="caution">
    <text evidence="1">The sequence shown here is derived from an EMBL/GenBank/DDBJ whole genome shotgun (WGS) entry which is preliminary data.</text>
</comment>
<keyword evidence="2" id="KW-1185">Reference proteome</keyword>
<proteinExistence type="predicted"/>
<evidence type="ECO:0000313" key="2">
    <source>
        <dbReference type="Proteomes" id="UP000603728"/>
    </source>
</evidence>
<organism evidence="1 2">
    <name type="scientific">Flavobacterium tagetis</name>
    <dbReference type="NCBI Taxonomy" id="2801336"/>
    <lineage>
        <taxon>Bacteria</taxon>
        <taxon>Pseudomonadati</taxon>
        <taxon>Bacteroidota</taxon>
        <taxon>Flavobacteriia</taxon>
        <taxon>Flavobacteriales</taxon>
        <taxon>Flavobacteriaceae</taxon>
        <taxon>Flavobacterium</taxon>
    </lineage>
</organism>
<reference evidence="1 2" key="1">
    <citation type="submission" date="2021-01" db="EMBL/GenBank/DDBJ databases">
        <title>Genome seq and assembly of Flavobacterium sp. GN10.</title>
        <authorList>
            <person name="Chhetri G."/>
        </authorList>
    </citation>
    <scope>NUCLEOTIDE SEQUENCE [LARGE SCALE GENOMIC DNA]</scope>
    <source>
        <strain evidence="1 2">GN10</strain>
    </source>
</reference>
<dbReference type="EMBL" id="JAERSF010000006">
    <property type="protein sequence ID" value="MBL0739465.1"/>
    <property type="molecule type" value="Genomic_DNA"/>
</dbReference>
<dbReference type="Proteomes" id="UP000603728">
    <property type="component" value="Unassembled WGS sequence"/>
</dbReference>
<sequence>MKNIIDGANLPKITELELSKIKNVINDFEGQNLICGFLQAYGNPYNVTVTATESKCFTWVFKKDGKVTGQQSVQAEAGQSYNAYSSDGITTVGINCDCLF</sequence>
<protein>
    <submittedName>
        <fullName evidence="1">Uncharacterized protein</fullName>
    </submittedName>
</protein>
<name>A0ABS1KJ25_9FLAO</name>
<accession>A0ABS1KJ25</accession>
<evidence type="ECO:0000313" key="1">
    <source>
        <dbReference type="EMBL" id="MBL0739465.1"/>
    </source>
</evidence>
<dbReference type="RefSeq" id="WP_202006446.1">
    <property type="nucleotide sequence ID" value="NZ_JAERSF010000006.1"/>
</dbReference>
<gene>
    <name evidence="1" type="ORF">JI750_21420</name>
</gene>